<accession>A0A931DJK8</accession>
<dbReference type="AlphaFoldDB" id="A0A931DJK8"/>
<reference evidence="1" key="1">
    <citation type="submission" date="2020-11" db="EMBL/GenBank/DDBJ databases">
        <title>Sequencing the genomes of 1000 actinobacteria strains.</title>
        <authorList>
            <person name="Klenk H.-P."/>
        </authorList>
    </citation>
    <scope>NUCLEOTIDE SEQUENCE</scope>
    <source>
        <strain evidence="1">DSM 43175</strain>
    </source>
</reference>
<protein>
    <submittedName>
        <fullName evidence="1">Uncharacterized protein</fullName>
    </submittedName>
</protein>
<name>A0A931DJK8_9ACTN</name>
<sequence>MSNLTTAQRLSAYREELCAAGFSDHEAGQLVESAAPSLIEDVEVQADLDDTTPSIGEVRIHLRPEWDEGDLRRVVEHVQGTVEKAAQR</sequence>
<dbReference type="RefSeq" id="WP_197012458.1">
    <property type="nucleotide sequence ID" value="NZ_BAABES010000010.1"/>
</dbReference>
<organism evidence="1 2">
    <name type="scientific">Actinomadura viridis</name>
    <dbReference type="NCBI Taxonomy" id="58110"/>
    <lineage>
        <taxon>Bacteria</taxon>
        <taxon>Bacillati</taxon>
        <taxon>Actinomycetota</taxon>
        <taxon>Actinomycetes</taxon>
        <taxon>Streptosporangiales</taxon>
        <taxon>Thermomonosporaceae</taxon>
        <taxon>Actinomadura</taxon>
    </lineage>
</organism>
<proteinExistence type="predicted"/>
<dbReference type="EMBL" id="JADOUA010000001">
    <property type="protein sequence ID" value="MBG6089919.1"/>
    <property type="molecule type" value="Genomic_DNA"/>
</dbReference>
<evidence type="ECO:0000313" key="2">
    <source>
        <dbReference type="Proteomes" id="UP000614047"/>
    </source>
</evidence>
<gene>
    <name evidence="1" type="ORF">IW256_004032</name>
</gene>
<evidence type="ECO:0000313" key="1">
    <source>
        <dbReference type="EMBL" id="MBG6089919.1"/>
    </source>
</evidence>
<keyword evidence="2" id="KW-1185">Reference proteome</keyword>
<comment type="caution">
    <text evidence="1">The sequence shown here is derived from an EMBL/GenBank/DDBJ whole genome shotgun (WGS) entry which is preliminary data.</text>
</comment>
<dbReference type="Proteomes" id="UP000614047">
    <property type="component" value="Unassembled WGS sequence"/>
</dbReference>